<dbReference type="RefSeq" id="WP_186987823.1">
    <property type="nucleotide sequence ID" value="NZ_CP052909.1"/>
</dbReference>
<keyword evidence="1" id="KW-0732">Signal</keyword>
<dbReference type="AlphaFoldDB" id="A0A7G8PV47"/>
<dbReference type="EMBL" id="CP052909">
    <property type="protein sequence ID" value="QNJ98213.1"/>
    <property type="molecule type" value="Genomic_DNA"/>
</dbReference>
<evidence type="ECO:0000313" key="2">
    <source>
        <dbReference type="EMBL" id="QNJ98213.1"/>
    </source>
</evidence>
<keyword evidence="3" id="KW-1185">Reference proteome</keyword>
<organism evidence="2 3">
    <name type="scientific">Constantimarinum furrinae</name>
    <dbReference type="NCBI Taxonomy" id="2562285"/>
    <lineage>
        <taxon>Bacteria</taxon>
        <taxon>Pseudomonadati</taxon>
        <taxon>Bacteroidota</taxon>
        <taxon>Flavobacteriia</taxon>
        <taxon>Flavobacteriales</taxon>
        <taxon>Flavobacteriaceae</taxon>
        <taxon>Altibacter/Constantimarinum group</taxon>
        <taxon>Constantimarinum</taxon>
    </lineage>
</organism>
<feature type="chain" id="PRO_5029000656" evidence="1">
    <location>
        <begin position="22"/>
        <end position="198"/>
    </location>
</feature>
<feature type="signal peptide" evidence="1">
    <location>
        <begin position="1"/>
        <end position="21"/>
    </location>
</feature>
<evidence type="ECO:0000256" key="1">
    <source>
        <dbReference type="SAM" id="SignalP"/>
    </source>
</evidence>
<evidence type="ECO:0000313" key="3">
    <source>
        <dbReference type="Proteomes" id="UP000515514"/>
    </source>
</evidence>
<reference evidence="2 3" key="1">
    <citation type="submission" date="2020-04" db="EMBL/GenBank/DDBJ databases">
        <title>Genome sequence of Altibacter aquimarinus strain ALE3EI.</title>
        <authorList>
            <person name="Oh H.-M."/>
            <person name="Jang D."/>
        </authorList>
    </citation>
    <scope>NUCLEOTIDE SEQUENCE [LARGE SCALE GENOMIC DNA]</scope>
    <source>
        <strain evidence="2 3">ALE3EI</strain>
    </source>
</reference>
<name>A0A7G8PV47_9FLAO</name>
<protein>
    <submittedName>
        <fullName evidence="2">Uncharacterized protein</fullName>
    </submittedName>
</protein>
<dbReference type="Proteomes" id="UP000515514">
    <property type="component" value="Chromosome"/>
</dbReference>
<sequence length="198" mass="22131">MRHLAPLLLMFLIGITSYSQVGINTTEPSTTLDVNGDVRIRGLRSNANEIVAKKIVGVDDFGNFVEVEVDENLILENNRIRAINRREKIGDIPVLGLPIIDDLELIILPGEPNEDKSVIRITSLLGDAFISGIKAGEDGQTIWLYPVSGDINFLPNSLLSIFGNRIEANDNMVVKRYHMVKLMYDGTRQKWIIMQNAN</sequence>
<dbReference type="KEGG" id="alti:ALE3EI_1661"/>
<gene>
    <name evidence="2" type="ORF">ALE3EI_1661</name>
</gene>
<accession>A0A7G8PV47</accession>
<proteinExistence type="predicted"/>